<gene>
    <name evidence="1" type="ORF">TCNE_LOCUS18611</name>
</gene>
<sequence>MLIVSECDEPPCPEVSKEGSPQAVPHLRVMLLSEHRKADSELCWEDGVLAALLFVDDKISPATQNLPTPLLDVNSEAEECNGGGFAVSRDDQQNLSSPAGLPERFPFSDAHNGVILAAADHELSPAPLQGDQVDAYTSGCYFCVFGTKVL</sequence>
<evidence type="ECO:0000313" key="1">
    <source>
        <dbReference type="EMBL" id="VDM49932.1"/>
    </source>
</evidence>
<organism evidence="2 3">
    <name type="scientific">Toxocara canis</name>
    <name type="common">Canine roundworm</name>
    <dbReference type="NCBI Taxonomy" id="6265"/>
    <lineage>
        <taxon>Eukaryota</taxon>
        <taxon>Metazoa</taxon>
        <taxon>Ecdysozoa</taxon>
        <taxon>Nematoda</taxon>
        <taxon>Chromadorea</taxon>
        <taxon>Rhabditida</taxon>
        <taxon>Spirurina</taxon>
        <taxon>Ascaridomorpha</taxon>
        <taxon>Ascaridoidea</taxon>
        <taxon>Toxocaridae</taxon>
        <taxon>Toxocara</taxon>
    </lineage>
</organism>
<reference evidence="3" key="1">
    <citation type="submission" date="2016-06" db="UniProtKB">
        <authorList>
            <consortium name="WormBaseParasite"/>
        </authorList>
    </citation>
    <scope>IDENTIFICATION</scope>
</reference>
<proteinExistence type="predicted"/>
<dbReference type="AlphaFoldDB" id="A0A183VCZ1"/>
<keyword evidence="2" id="KW-1185">Reference proteome</keyword>
<dbReference type="WBParaSite" id="TCNE_0001861501-mRNA-1">
    <property type="protein sequence ID" value="TCNE_0001861501-mRNA-1"/>
    <property type="gene ID" value="TCNE_0001861501"/>
</dbReference>
<protein>
    <submittedName>
        <fullName evidence="1 3">Uncharacterized protein</fullName>
    </submittedName>
</protein>
<dbReference type="EMBL" id="UYWY01025735">
    <property type="protein sequence ID" value="VDM49932.1"/>
    <property type="molecule type" value="Genomic_DNA"/>
</dbReference>
<dbReference type="Proteomes" id="UP000050794">
    <property type="component" value="Unassembled WGS sequence"/>
</dbReference>
<evidence type="ECO:0000313" key="3">
    <source>
        <dbReference type="WBParaSite" id="TCNE_0001861501-mRNA-1"/>
    </source>
</evidence>
<reference evidence="1 2" key="2">
    <citation type="submission" date="2018-11" db="EMBL/GenBank/DDBJ databases">
        <authorList>
            <consortium name="Pathogen Informatics"/>
        </authorList>
    </citation>
    <scope>NUCLEOTIDE SEQUENCE [LARGE SCALE GENOMIC DNA]</scope>
</reference>
<accession>A0A183VCZ1</accession>
<evidence type="ECO:0000313" key="2">
    <source>
        <dbReference type="Proteomes" id="UP000050794"/>
    </source>
</evidence>
<name>A0A183VCZ1_TOXCA</name>